<sequence>MVNRFKESLRADKTSSADPDVPKDLWQLRIDGESNHKRAGACIIISTWMKLCWSRHHYNHTGPSSLKQHSRVRGAACWPARDKGAIDQEASHLLKLLTNHQ</sequence>
<gene>
    <name evidence="2" type="ORF">L3X38_018125</name>
</gene>
<name>A0AAD4W8L9_PRUDU</name>
<keyword evidence="3" id="KW-1185">Reference proteome</keyword>
<protein>
    <submittedName>
        <fullName evidence="2">Uncharacterized protein</fullName>
    </submittedName>
</protein>
<organism evidence="2 3">
    <name type="scientific">Prunus dulcis</name>
    <name type="common">Almond</name>
    <name type="synonym">Amygdalus dulcis</name>
    <dbReference type="NCBI Taxonomy" id="3755"/>
    <lineage>
        <taxon>Eukaryota</taxon>
        <taxon>Viridiplantae</taxon>
        <taxon>Streptophyta</taxon>
        <taxon>Embryophyta</taxon>
        <taxon>Tracheophyta</taxon>
        <taxon>Spermatophyta</taxon>
        <taxon>Magnoliopsida</taxon>
        <taxon>eudicotyledons</taxon>
        <taxon>Gunneridae</taxon>
        <taxon>Pentapetalae</taxon>
        <taxon>rosids</taxon>
        <taxon>fabids</taxon>
        <taxon>Rosales</taxon>
        <taxon>Rosaceae</taxon>
        <taxon>Amygdaloideae</taxon>
        <taxon>Amygdaleae</taxon>
        <taxon>Prunus</taxon>
    </lineage>
</organism>
<accession>A0AAD4W8L9</accession>
<dbReference type="Proteomes" id="UP001054821">
    <property type="component" value="Chromosome 3"/>
</dbReference>
<evidence type="ECO:0000313" key="3">
    <source>
        <dbReference type="Proteomes" id="UP001054821"/>
    </source>
</evidence>
<evidence type="ECO:0000313" key="2">
    <source>
        <dbReference type="EMBL" id="KAI5338853.1"/>
    </source>
</evidence>
<feature type="region of interest" description="Disordered" evidence="1">
    <location>
        <begin position="1"/>
        <end position="22"/>
    </location>
</feature>
<evidence type="ECO:0000256" key="1">
    <source>
        <dbReference type="SAM" id="MobiDB-lite"/>
    </source>
</evidence>
<comment type="caution">
    <text evidence="2">The sequence shown here is derived from an EMBL/GenBank/DDBJ whole genome shotgun (WGS) entry which is preliminary data.</text>
</comment>
<reference evidence="2 3" key="1">
    <citation type="journal article" date="2022" name="G3 (Bethesda)">
        <title>Whole-genome sequence and methylome profiling of the almond [Prunus dulcis (Mill.) D.A. Webb] cultivar 'Nonpareil'.</title>
        <authorList>
            <person name="D'Amico-Willman K.M."/>
            <person name="Ouma W.Z."/>
            <person name="Meulia T."/>
            <person name="Sideli G.M."/>
            <person name="Gradziel T.M."/>
            <person name="Fresnedo-Ramirez J."/>
        </authorList>
    </citation>
    <scope>NUCLEOTIDE SEQUENCE [LARGE SCALE GENOMIC DNA]</scope>
    <source>
        <strain evidence="2">Clone GOH B32 T37-40</strain>
    </source>
</reference>
<dbReference type="AlphaFoldDB" id="A0AAD4W8L9"/>
<proteinExistence type="predicted"/>
<dbReference type="EMBL" id="JAJFAZ020000003">
    <property type="protein sequence ID" value="KAI5338853.1"/>
    <property type="molecule type" value="Genomic_DNA"/>
</dbReference>